<evidence type="ECO:0000256" key="7">
    <source>
        <dbReference type="ARBA" id="ARBA00023015"/>
    </source>
</evidence>
<keyword evidence="8" id="KW-0238">DNA-binding</keyword>
<gene>
    <name evidence="14" type="ORF">LY90DRAFT_434650</name>
</gene>
<comment type="subcellular location">
    <subcellularLocation>
        <location evidence="1">Nucleus</location>
    </subcellularLocation>
</comment>
<dbReference type="Proteomes" id="UP000193920">
    <property type="component" value="Unassembled WGS sequence"/>
</dbReference>
<feature type="domain" description="C2H2-type" evidence="13">
    <location>
        <begin position="27"/>
        <end position="54"/>
    </location>
</feature>
<evidence type="ECO:0000256" key="6">
    <source>
        <dbReference type="ARBA" id="ARBA00022833"/>
    </source>
</evidence>
<keyword evidence="4" id="KW-0677">Repeat</keyword>
<feature type="region of interest" description="Disordered" evidence="12">
    <location>
        <begin position="1"/>
        <end position="23"/>
    </location>
</feature>
<accession>A0A1Y2ACU0</accession>
<evidence type="ECO:0000256" key="3">
    <source>
        <dbReference type="ARBA" id="ARBA00022723"/>
    </source>
</evidence>
<evidence type="ECO:0000256" key="2">
    <source>
        <dbReference type="ARBA" id="ARBA00006991"/>
    </source>
</evidence>
<dbReference type="GO" id="GO:0005634">
    <property type="term" value="C:nucleus"/>
    <property type="evidence" value="ECO:0007669"/>
    <property type="project" value="UniProtKB-SubCell"/>
</dbReference>
<dbReference type="Gene3D" id="3.30.160.60">
    <property type="entry name" value="Classic Zinc Finger"/>
    <property type="match status" value="2"/>
</dbReference>
<dbReference type="InterPro" id="IPR013087">
    <property type="entry name" value="Znf_C2H2_type"/>
</dbReference>
<keyword evidence="10" id="KW-0539">Nucleus</keyword>
<dbReference type="InterPro" id="IPR036236">
    <property type="entry name" value="Znf_C2H2_sf"/>
</dbReference>
<dbReference type="PROSITE" id="PS00028">
    <property type="entry name" value="ZINC_FINGER_C2H2_1"/>
    <property type="match status" value="1"/>
</dbReference>
<keyword evidence="9" id="KW-0804">Transcription</keyword>
<comment type="caution">
    <text evidence="14">The sequence shown here is derived from an EMBL/GenBank/DDBJ whole genome shotgun (WGS) entry which is preliminary data.</text>
</comment>
<evidence type="ECO:0000256" key="8">
    <source>
        <dbReference type="ARBA" id="ARBA00023125"/>
    </source>
</evidence>
<dbReference type="OrthoDB" id="8922241at2759"/>
<evidence type="ECO:0000256" key="10">
    <source>
        <dbReference type="ARBA" id="ARBA00023242"/>
    </source>
</evidence>
<evidence type="ECO:0000256" key="12">
    <source>
        <dbReference type="SAM" id="MobiDB-lite"/>
    </source>
</evidence>
<keyword evidence="5 11" id="KW-0863">Zinc-finger</keyword>
<organism evidence="14 15">
    <name type="scientific">Neocallimastix californiae</name>
    <dbReference type="NCBI Taxonomy" id="1754190"/>
    <lineage>
        <taxon>Eukaryota</taxon>
        <taxon>Fungi</taxon>
        <taxon>Fungi incertae sedis</taxon>
        <taxon>Chytridiomycota</taxon>
        <taxon>Chytridiomycota incertae sedis</taxon>
        <taxon>Neocallimastigomycetes</taxon>
        <taxon>Neocallimastigales</taxon>
        <taxon>Neocallimastigaceae</taxon>
        <taxon>Neocallimastix</taxon>
    </lineage>
</organism>
<dbReference type="AlphaFoldDB" id="A0A1Y2ACU0"/>
<dbReference type="FunFam" id="3.30.160.60:FF:002737">
    <property type="entry name" value="AGAP008430-PA"/>
    <property type="match status" value="1"/>
</dbReference>
<keyword evidence="6" id="KW-0862">Zinc</keyword>
<evidence type="ECO:0000256" key="11">
    <source>
        <dbReference type="PROSITE-ProRule" id="PRU00042"/>
    </source>
</evidence>
<keyword evidence="7" id="KW-0805">Transcription regulation</keyword>
<feature type="domain" description="C2H2-type" evidence="13">
    <location>
        <begin position="55"/>
        <end position="75"/>
    </location>
</feature>
<proteinExistence type="inferred from homology"/>
<name>A0A1Y2ACU0_9FUNG</name>
<evidence type="ECO:0000313" key="14">
    <source>
        <dbReference type="EMBL" id="ORY20087.1"/>
    </source>
</evidence>
<feature type="compositionally biased region" description="Polar residues" evidence="12">
    <location>
        <begin position="1"/>
        <end position="18"/>
    </location>
</feature>
<evidence type="ECO:0000256" key="1">
    <source>
        <dbReference type="ARBA" id="ARBA00004123"/>
    </source>
</evidence>
<sequence length="75" mass="8714">MNNNYNISSAKSGNTRSGNKAPYDSDCQCDICFKSFSRKYDLIRHRRIHTGDKPYKCKVCGKGFTRSDHRDLHIR</sequence>
<dbReference type="GO" id="GO:0003677">
    <property type="term" value="F:DNA binding"/>
    <property type="evidence" value="ECO:0007669"/>
    <property type="project" value="UniProtKB-KW"/>
</dbReference>
<protein>
    <recommendedName>
        <fullName evidence="13">C2H2-type domain-containing protein</fullName>
    </recommendedName>
</protein>
<feature type="non-terminal residue" evidence="14">
    <location>
        <position position="75"/>
    </location>
</feature>
<dbReference type="SUPFAM" id="SSF57667">
    <property type="entry name" value="beta-beta-alpha zinc fingers"/>
    <property type="match status" value="1"/>
</dbReference>
<evidence type="ECO:0000259" key="13">
    <source>
        <dbReference type="PROSITE" id="PS50157"/>
    </source>
</evidence>
<dbReference type="SMART" id="SM00355">
    <property type="entry name" value="ZnF_C2H2"/>
    <property type="match status" value="2"/>
</dbReference>
<evidence type="ECO:0000256" key="5">
    <source>
        <dbReference type="ARBA" id="ARBA00022771"/>
    </source>
</evidence>
<evidence type="ECO:0000256" key="9">
    <source>
        <dbReference type="ARBA" id="ARBA00023163"/>
    </source>
</evidence>
<dbReference type="GO" id="GO:0008270">
    <property type="term" value="F:zinc ion binding"/>
    <property type="evidence" value="ECO:0007669"/>
    <property type="project" value="UniProtKB-KW"/>
</dbReference>
<reference evidence="14 15" key="1">
    <citation type="submission" date="2016-08" db="EMBL/GenBank/DDBJ databases">
        <title>A Parts List for Fungal Cellulosomes Revealed by Comparative Genomics.</title>
        <authorList>
            <consortium name="DOE Joint Genome Institute"/>
            <person name="Haitjema C.H."/>
            <person name="Gilmore S.P."/>
            <person name="Henske J.K."/>
            <person name="Solomon K.V."/>
            <person name="De Groot R."/>
            <person name="Kuo A."/>
            <person name="Mondo S.J."/>
            <person name="Salamov A.A."/>
            <person name="Labutti K."/>
            <person name="Zhao Z."/>
            <person name="Chiniquy J."/>
            <person name="Barry K."/>
            <person name="Brewer H.M."/>
            <person name="Purvine S.O."/>
            <person name="Wright A.T."/>
            <person name="Boxma B."/>
            <person name="Van Alen T."/>
            <person name="Hackstein J.H."/>
            <person name="Baker S.E."/>
            <person name="Grigoriev I.V."/>
            <person name="O'Malley M.A."/>
        </authorList>
    </citation>
    <scope>NUCLEOTIDE SEQUENCE [LARGE SCALE GENOMIC DNA]</scope>
    <source>
        <strain evidence="14 15">G1</strain>
    </source>
</reference>
<dbReference type="PROSITE" id="PS50157">
    <property type="entry name" value="ZINC_FINGER_C2H2_2"/>
    <property type="match status" value="2"/>
</dbReference>
<dbReference type="Pfam" id="PF00096">
    <property type="entry name" value="zf-C2H2"/>
    <property type="match status" value="2"/>
</dbReference>
<comment type="similarity">
    <text evidence="2">Belongs to the krueppel C2H2-type zinc-finger protein family.</text>
</comment>
<dbReference type="FunFam" id="3.30.160.60:FF:000512">
    <property type="entry name" value="zinc finger protein 197 isoform X1"/>
    <property type="match status" value="1"/>
</dbReference>
<dbReference type="EMBL" id="MCOG01000303">
    <property type="protein sequence ID" value="ORY20087.1"/>
    <property type="molecule type" value="Genomic_DNA"/>
</dbReference>
<evidence type="ECO:0000256" key="4">
    <source>
        <dbReference type="ARBA" id="ARBA00022737"/>
    </source>
</evidence>
<dbReference type="STRING" id="1754190.A0A1Y2ACU0"/>
<dbReference type="PANTHER" id="PTHR23235">
    <property type="entry name" value="KRUEPPEL-LIKE TRANSCRIPTION FACTOR"/>
    <property type="match status" value="1"/>
</dbReference>
<evidence type="ECO:0000313" key="15">
    <source>
        <dbReference type="Proteomes" id="UP000193920"/>
    </source>
</evidence>
<keyword evidence="3" id="KW-0479">Metal-binding</keyword>
<keyword evidence="15" id="KW-1185">Reference proteome</keyword>